<dbReference type="STRING" id="914237.A0A1E1K3U7"/>
<organism evidence="3 4">
    <name type="scientific">Rhynchosporium graminicola</name>
    <dbReference type="NCBI Taxonomy" id="2792576"/>
    <lineage>
        <taxon>Eukaryota</taxon>
        <taxon>Fungi</taxon>
        <taxon>Dikarya</taxon>
        <taxon>Ascomycota</taxon>
        <taxon>Pezizomycotina</taxon>
        <taxon>Leotiomycetes</taxon>
        <taxon>Helotiales</taxon>
        <taxon>Ploettnerulaceae</taxon>
        <taxon>Rhynchosporium</taxon>
    </lineage>
</organism>
<evidence type="ECO:0000256" key="1">
    <source>
        <dbReference type="ARBA" id="ARBA00022729"/>
    </source>
</evidence>
<evidence type="ECO:0000313" key="4">
    <source>
        <dbReference type="Proteomes" id="UP000178129"/>
    </source>
</evidence>
<comment type="caution">
    <text evidence="3">The sequence shown here is derived from an EMBL/GenBank/DDBJ whole genome shotgun (WGS) entry which is preliminary data.</text>
</comment>
<gene>
    <name evidence="3" type="ORF">RCO7_10221</name>
</gene>
<keyword evidence="4" id="KW-1185">Reference proteome</keyword>
<dbReference type="EMBL" id="FJUW01000006">
    <property type="protein sequence ID" value="CZS92733.1"/>
    <property type="molecule type" value="Genomic_DNA"/>
</dbReference>
<dbReference type="Gene3D" id="2.40.40.10">
    <property type="entry name" value="RlpA-like domain"/>
    <property type="match status" value="1"/>
</dbReference>
<accession>A0A1E1K3U7</accession>
<evidence type="ECO:0000313" key="3">
    <source>
        <dbReference type="EMBL" id="CZS92733.1"/>
    </source>
</evidence>
<dbReference type="Proteomes" id="UP000178129">
    <property type="component" value="Unassembled WGS sequence"/>
</dbReference>
<evidence type="ECO:0008006" key="5">
    <source>
        <dbReference type="Google" id="ProtNLM"/>
    </source>
</evidence>
<dbReference type="InterPro" id="IPR051477">
    <property type="entry name" value="Expansin_CellWall"/>
</dbReference>
<evidence type="ECO:0000256" key="2">
    <source>
        <dbReference type="SAM" id="SignalP"/>
    </source>
</evidence>
<feature type="signal peptide" evidence="2">
    <location>
        <begin position="1"/>
        <end position="23"/>
    </location>
</feature>
<dbReference type="PANTHER" id="PTHR31836">
    <property type="match status" value="1"/>
</dbReference>
<protein>
    <recommendedName>
        <fullName evidence="5">RlpA-like protein double-psi beta-barrel domain-containing protein</fullName>
    </recommendedName>
</protein>
<sequence length="120" mass="12897">MKITNFLYGVVAAIALLSGTADAISGVATYYSQQDAAGSCGVYHHDNEYIVALGYGWGHNSYCGRRVNIRNPKNGRFIQAVVADTCPGCEKTKLDVSEGLYVALVGELGLDPFAIDWNFA</sequence>
<reference evidence="4" key="1">
    <citation type="submission" date="2016-03" db="EMBL/GenBank/DDBJ databases">
        <authorList>
            <person name="Ploux O."/>
        </authorList>
    </citation>
    <scope>NUCLEOTIDE SEQUENCE [LARGE SCALE GENOMIC DNA]</scope>
    <source>
        <strain evidence="4">UK7</strain>
    </source>
</reference>
<name>A0A1E1K3U7_9HELO</name>
<dbReference type="CDD" id="cd22191">
    <property type="entry name" value="DPBB_RlpA_EXP_N-like"/>
    <property type="match status" value="1"/>
</dbReference>
<dbReference type="PANTHER" id="PTHR31836:SF28">
    <property type="entry name" value="SRCR DOMAIN-CONTAINING PROTEIN-RELATED"/>
    <property type="match status" value="1"/>
</dbReference>
<dbReference type="AlphaFoldDB" id="A0A1E1K3U7"/>
<feature type="chain" id="PRO_5009445676" description="RlpA-like protein double-psi beta-barrel domain-containing protein" evidence="2">
    <location>
        <begin position="24"/>
        <end position="120"/>
    </location>
</feature>
<dbReference type="InterPro" id="IPR036908">
    <property type="entry name" value="RlpA-like_sf"/>
</dbReference>
<dbReference type="SUPFAM" id="SSF50685">
    <property type="entry name" value="Barwin-like endoglucanases"/>
    <property type="match status" value="1"/>
</dbReference>
<keyword evidence="1 2" id="KW-0732">Signal</keyword>
<dbReference type="InParanoid" id="A0A1E1K3U7"/>
<proteinExistence type="predicted"/>